<proteinExistence type="predicted"/>
<organism evidence="1 2">
    <name type="scientific">Pantoea piersonii</name>
    <dbReference type="NCBI Taxonomy" id="2364647"/>
    <lineage>
        <taxon>Bacteria</taxon>
        <taxon>Pseudomonadati</taxon>
        <taxon>Pseudomonadota</taxon>
        <taxon>Gammaproteobacteria</taxon>
        <taxon>Enterobacterales</taxon>
        <taxon>Erwiniaceae</taxon>
        <taxon>Pantoea</taxon>
    </lineage>
</organism>
<sequence>MNYSEMSDFEINCAVARALGMSHAFFFSKSEDDFCEGIEPNKRGPIWQSGKYMVNGYRVSNGNCFNPCNSWADAGPIIKDHQICLSFDREREDYAWSAGYNGHDDYELSGEWLEFSDANPLRAAMTVFLMTQEKPDAA</sequence>
<dbReference type="AlphaFoldDB" id="A0AAJ5QIB2"/>
<dbReference type="InterPro" id="IPR019701">
    <property type="entry name" value="Phage_P22_NinX"/>
</dbReference>
<keyword evidence="2" id="KW-1185">Reference proteome</keyword>
<dbReference type="KEGG" id="kpie:N5580_13200"/>
<dbReference type="Pfam" id="PF10765">
    <property type="entry name" value="Phage_P22_NinX"/>
    <property type="match status" value="1"/>
</dbReference>
<gene>
    <name evidence="1" type="ORF">N5580_13200</name>
</gene>
<name>A0AAJ5QIB2_9GAMM</name>
<dbReference type="RefSeq" id="WP_269949351.1">
    <property type="nucleotide sequence ID" value="NZ_CP104758.1"/>
</dbReference>
<dbReference type="EMBL" id="CP104758">
    <property type="protein sequence ID" value="WBG90043.1"/>
    <property type="molecule type" value="Genomic_DNA"/>
</dbReference>
<dbReference type="Proteomes" id="UP001211544">
    <property type="component" value="Chromosome"/>
</dbReference>
<reference evidence="1 2" key="1">
    <citation type="journal article" date="2022" name="J Glob Antimicrob Resist">
        <title>First complete genome of a multidrug resistant strain of the novel human pathogen Kalamiella piersonii (GABEKP28) identified in human saliva.</title>
        <authorList>
            <person name="McDonagh F."/>
            <person name="Singh N.K."/>
            <person name="Venkateswaran K."/>
            <person name="Lonappan A.M."/>
            <person name="Hallahan B."/>
            <person name="Tuohy A."/>
            <person name="Burke L."/>
            <person name="Kovarova A."/>
            <person name="Miliotis G."/>
        </authorList>
    </citation>
    <scope>NUCLEOTIDE SEQUENCE [LARGE SCALE GENOMIC DNA]</scope>
    <source>
        <strain evidence="1 2">GABEKP28</strain>
    </source>
</reference>
<evidence type="ECO:0000313" key="2">
    <source>
        <dbReference type="Proteomes" id="UP001211544"/>
    </source>
</evidence>
<evidence type="ECO:0000313" key="1">
    <source>
        <dbReference type="EMBL" id="WBG90043.1"/>
    </source>
</evidence>
<protein>
    <submittedName>
        <fullName evidence="1">DUF2591 domain-containing protein</fullName>
    </submittedName>
</protein>
<accession>A0AAJ5QIB2</accession>